<protein>
    <submittedName>
        <fullName evidence="2">Uncharacterized protein</fullName>
    </submittedName>
</protein>
<evidence type="ECO:0000313" key="3">
    <source>
        <dbReference type="Proteomes" id="UP000323856"/>
    </source>
</evidence>
<reference evidence="2 3" key="1">
    <citation type="submission" date="2019-07" db="EMBL/GenBank/DDBJ databases">
        <title>Analysis of the biochemical properties, biological activity and biotechnological potential of siderophores and biosurfactants produced by Antarctic psychrotolerant bacteria.</title>
        <authorList>
            <person name="Styczynski M."/>
            <person name="Krucon T."/>
            <person name="Decewicz P."/>
            <person name="Dziewit L."/>
        </authorList>
    </citation>
    <scope>NUCLEOTIDE SEQUENCE [LARGE SCALE GENOMIC DNA]</scope>
    <source>
        <strain evidence="2 3">ANT_H27</strain>
    </source>
</reference>
<name>A0A5B0EAL9_9MICC</name>
<evidence type="ECO:0000256" key="1">
    <source>
        <dbReference type="SAM" id="MobiDB-lite"/>
    </source>
</evidence>
<dbReference type="OrthoDB" id="3212097at2"/>
<feature type="region of interest" description="Disordered" evidence="1">
    <location>
        <begin position="1"/>
        <end position="22"/>
    </location>
</feature>
<sequence length="150" mass="17325">MSLEQEEPERKHEVPQGTSEQTVDALGKLSEALEVIEEARGNLYRFHRLTGRADLALGDAVELFKAAGHTRIAQELDAALVGRNVLEGRWTFQVIEEYDDGYYAEFKERERKIREQLAEGRRHLYEARMKEDRRTHGRRGHEATPPRGPE</sequence>
<organism evidence="2 3">
    <name type="scientific">Paeniglutamicibacter gangotriensis</name>
    <dbReference type="NCBI Taxonomy" id="254787"/>
    <lineage>
        <taxon>Bacteria</taxon>
        <taxon>Bacillati</taxon>
        <taxon>Actinomycetota</taxon>
        <taxon>Actinomycetes</taxon>
        <taxon>Micrococcales</taxon>
        <taxon>Micrococcaceae</taxon>
        <taxon>Paeniglutamicibacter</taxon>
    </lineage>
</organism>
<dbReference type="Proteomes" id="UP000323856">
    <property type="component" value="Unassembled WGS sequence"/>
</dbReference>
<dbReference type="EMBL" id="VOBL01000014">
    <property type="protein sequence ID" value="KAA0975758.1"/>
    <property type="molecule type" value="Genomic_DNA"/>
</dbReference>
<dbReference type="RefSeq" id="WP_149620083.1">
    <property type="nucleotide sequence ID" value="NZ_VOBL01000014.1"/>
</dbReference>
<accession>A0A5B0EAL9</accession>
<dbReference type="AlphaFoldDB" id="A0A5B0EAL9"/>
<comment type="caution">
    <text evidence="2">The sequence shown here is derived from an EMBL/GenBank/DDBJ whole genome shotgun (WGS) entry which is preliminary data.</text>
</comment>
<evidence type="ECO:0000313" key="2">
    <source>
        <dbReference type="EMBL" id="KAA0975758.1"/>
    </source>
</evidence>
<feature type="region of interest" description="Disordered" evidence="1">
    <location>
        <begin position="124"/>
        <end position="150"/>
    </location>
</feature>
<proteinExistence type="predicted"/>
<gene>
    <name evidence="2" type="ORF">FQ154_13225</name>
</gene>